<dbReference type="InterPro" id="IPR029463">
    <property type="entry name" value="Lys_MEP"/>
</dbReference>
<accession>A0AAD6CSQ2</accession>
<reference evidence="2 3" key="1">
    <citation type="journal article" date="2023" name="IMA Fungus">
        <title>Comparative genomic study of the Penicillium genus elucidates a diverse pangenome and 15 lateral gene transfer events.</title>
        <authorList>
            <person name="Petersen C."/>
            <person name="Sorensen T."/>
            <person name="Nielsen M.R."/>
            <person name="Sondergaard T.E."/>
            <person name="Sorensen J.L."/>
            <person name="Fitzpatrick D.A."/>
            <person name="Frisvad J.C."/>
            <person name="Nielsen K.L."/>
        </authorList>
    </citation>
    <scope>NUCLEOTIDE SEQUENCE [LARGE SCALE GENOMIC DNA]</scope>
    <source>
        <strain evidence="2 3">IBT 35679</strain>
    </source>
</reference>
<name>A0AAD6CSQ2_9EURO</name>
<comment type="caution">
    <text evidence="2">The sequence shown here is derived from an EMBL/GenBank/DDBJ whole genome shotgun (WGS) entry which is preliminary data.</text>
</comment>
<dbReference type="GO" id="GO:0004222">
    <property type="term" value="F:metalloendopeptidase activity"/>
    <property type="evidence" value="ECO:0007669"/>
    <property type="project" value="InterPro"/>
</dbReference>
<evidence type="ECO:0000259" key="1">
    <source>
        <dbReference type="Pfam" id="PF14521"/>
    </source>
</evidence>
<dbReference type="Proteomes" id="UP001220324">
    <property type="component" value="Unassembled WGS sequence"/>
</dbReference>
<gene>
    <name evidence="2" type="ORF">N7494_007560</name>
</gene>
<dbReference type="Pfam" id="PF14521">
    <property type="entry name" value="Aspzincin_M35"/>
    <property type="match status" value="1"/>
</dbReference>
<feature type="domain" description="Lysine-specific metallo-endopeptidase" evidence="1">
    <location>
        <begin position="264"/>
        <end position="324"/>
    </location>
</feature>
<proteinExistence type="predicted"/>
<organism evidence="2 3">
    <name type="scientific">Penicillium frequentans</name>
    <dbReference type="NCBI Taxonomy" id="3151616"/>
    <lineage>
        <taxon>Eukaryota</taxon>
        <taxon>Fungi</taxon>
        <taxon>Dikarya</taxon>
        <taxon>Ascomycota</taxon>
        <taxon>Pezizomycotina</taxon>
        <taxon>Eurotiomycetes</taxon>
        <taxon>Eurotiomycetidae</taxon>
        <taxon>Eurotiales</taxon>
        <taxon>Aspergillaceae</taxon>
        <taxon>Penicillium</taxon>
    </lineage>
</organism>
<evidence type="ECO:0000313" key="2">
    <source>
        <dbReference type="EMBL" id="KAJ5538081.1"/>
    </source>
</evidence>
<dbReference type="InterPro" id="IPR024079">
    <property type="entry name" value="MetalloPept_cat_dom_sf"/>
</dbReference>
<dbReference type="Gene3D" id="3.40.390.10">
    <property type="entry name" value="Collagenase (Catalytic Domain)"/>
    <property type="match status" value="1"/>
</dbReference>
<dbReference type="EMBL" id="JAQIZZ010000006">
    <property type="protein sequence ID" value="KAJ5538081.1"/>
    <property type="molecule type" value="Genomic_DNA"/>
</dbReference>
<dbReference type="AlphaFoldDB" id="A0AAD6CSQ2"/>
<protein>
    <recommendedName>
        <fullName evidence="1">Lysine-specific metallo-endopeptidase domain-containing protein</fullName>
    </recommendedName>
</protein>
<evidence type="ECO:0000313" key="3">
    <source>
        <dbReference type="Proteomes" id="UP001220324"/>
    </source>
</evidence>
<keyword evidence="3" id="KW-1185">Reference proteome</keyword>
<sequence>MYRISGVAVAYAQLVTAAPMESKNPLNKRASTYTQYCTPNDLLALQYAVNEAKEMLSIAAMRTTDLGNWLQNLNNGANLNIANEPALLQSTARTFEAIFGTLWYGAGSTKNSDALQRVLFIHNFITSFTNGLNTFWNNANFELYCTDDWLSYTAPDLSQSTTQFVYWDHRTTSTNQAARDFRASGGICRDVPTYYGWVDPEVENSPPVQGQSPQYTSVLTLCQSYVPGWTQKYLAGTTLKSLSNVKYAQGAISLDAFQGSTFTSALLHELSHALTIVGSQYLADKACTVPGKGGSAYGWECISHLATSSPADAIHNADSWTYYVTALAFQLNDWSTGVSDPMP</sequence>
<dbReference type="SUPFAM" id="SSF55486">
    <property type="entry name" value="Metalloproteases ('zincins'), catalytic domain"/>
    <property type="match status" value="1"/>
</dbReference>